<dbReference type="PANTHER" id="PTHR35271:SF1">
    <property type="entry name" value="ABC TRANSPORTER, SUBSTRATE-BINDING LIPOPROTEIN"/>
    <property type="match status" value="1"/>
</dbReference>
<dbReference type="Pfam" id="PF04392">
    <property type="entry name" value="ABC_sub_bind"/>
    <property type="match status" value="1"/>
</dbReference>
<proteinExistence type="predicted"/>
<dbReference type="Proteomes" id="UP000054023">
    <property type="component" value="Unassembled WGS sequence"/>
</dbReference>
<evidence type="ECO:0000313" key="3">
    <source>
        <dbReference type="EMBL" id="KUG58615.1"/>
    </source>
</evidence>
<dbReference type="EMBL" id="LQBM01000003">
    <property type="protein sequence ID" value="KUG58615.1"/>
    <property type="molecule type" value="Genomic_DNA"/>
</dbReference>
<dbReference type="OrthoDB" id="9776955at2"/>
<dbReference type="SUPFAM" id="SSF53822">
    <property type="entry name" value="Periplasmic binding protein-like I"/>
    <property type="match status" value="1"/>
</dbReference>
<feature type="chain" id="PRO_5039340240" evidence="2">
    <location>
        <begin position="26"/>
        <end position="358"/>
    </location>
</feature>
<protein>
    <submittedName>
        <fullName evidence="3">Sugar ABC transporter substrate-binding protein</fullName>
    </submittedName>
</protein>
<organism evidence="3 4">
    <name type="scientific">Nesterenkonia jeotgali</name>
    <dbReference type="NCBI Taxonomy" id="317018"/>
    <lineage>
        <taxon>Bacteria</taxon>
        <taxon>Bacillati</taxon>
        <taxon>Actinomycetota</taxon>
        <taxon>Actinomycetes</taxon>
        <taxon>Micrococcales</taxon>
        <taxon>Micrococcaceae</taxon>
        <taxon>Nesterenkonia</taxon>
    </lineage>
</organism>
<sequence length="358" mass="37413">MRSRSTTMRLSAALAATALMLTACGGETQGEDTEGEAGEEGGNYSIGITQIVSHPSLDEARDGFKAAFEDAGVEVEWDEQNAQGEQATASNIAGTFATSDLDLVHAIATPTAQAAAQAVTDKPIVFSAVTDPEEAGLVDSWDEPGGNITGASDLNPVMEQFELLQEIAPDAETVGIVYSSGETNSAVQVELAQEAADELGLEIQEATISNSSEVQQGVESLDVDAIWVPTDNAVVSALESVLQYGQQNSIPVIASEGDSVIRGSVATYGINYGDLGRQAGAMALRILQDGEDPASMAVETQETLELIVNPEAAEAMGVELDQELLDRADTVVGEDVEAEDPAEADEAEGDEDAEEEEE</sequence>
<dbReference type="STRING" id="317018.AVL63_00595"/>
<keyword evidence="2" id="KW-0732">Signal</keyword>
<evidence type="ECO:0000256" key="2">
    <source>
        <dbReference type="SAM" id="SignalP"/>
    </source>
</evidence>
<dbReference type="CDD" id="cd06325">
    <property type="entry name" value="PBP1_ABC_unchar_transporter"/>
    <property type="match status" value="1"/>
</dbReference>
<gene>
    <name evidence="3" type="ORF">AVL63_00595</name>
</gene>
<accession>A0A0W8IFB7</accession>
<name>A0A0W8IFB7_9MICC</name>
<dbReference type="RefSeq" id="WP_058888294.1">
    <property type="nucleotide sequence ID" value="NZ_LQBM01000003.1"/>
</dbReference>
<dbReference type="PROSITE" id="PS51257">
    <property type="entry name" value="PROKAR_LIPOPROTEIN"/>
    <property type="match status" value="1"/>
</dbReference>
<dbReference type="PANTHER" id="PTHR35271">
    <property type="entry name" value="ABC TRANSPORTER, SUBSTRATE-BINDING LIPOPROTEIN-RELATED"/>
    <property type="match status" value="1"/>
</dbReference>
<evidence type="ECO:0000313" key="4">
    <source>
        <dbReference type="Proteomes" id="UP000054023"/>
    </source>
</evidence>
<feature type="signal peptide" evidence="2">
    <location>
        <begin position="1"/>
        <end position="25"/>
    </location>
</feature>
<feature type="region of interest" description="Disordered" evidence="1">
    <location>
        <begin position="326"/>
        <end position="358"/>
    </location>
</feature>
<keyword evidence="4" id="KW-1185">Reference proteome</keyword>
<evidence type="ECO:0000256" key="1">
    <source>
        <dbReference type="SAM" id="MobiDB-lite"/>
    </source>
</evidence>
<dbReference type="InterPro" id="IPR007487">
    <property type="entry name" value="ABC_transpt-TYRBP-like"/>
</dbReference>
<reference evidence="4" key="1">
    <citation type="submission" date="2015-12" db="EMBL/GenBank/DDBJ databases">
        <authorList>
            <person name="Nair G.R."/>
            <person name="Kaur G."/>
            <person name="Mayilraj S."/>
        </authorList>
    </citation>
    <scope>NUCLEOTIDE SEQUENCE [LARGE SCALE GENOMIC DNA]</scope>
    <source>
        <strain evidence="4">CD08_7</strain>
    </source>
</reference>
<feature type="compositionally biased region" description="Acidic residues" evidence="1">
    <location>
        <begin position="332"/>
        <end position="358"/>
    </location>
</feature>
<dbReference type="InterPro" id="IPR028082">
    <property type="entry name" value="Peripla_BP_I"/>
</dbReference>
<comment type="caution">
    <text evidence="3">The sequence shown here is derived from an EMBL/GenBank/DDBJ whole genome shotgun (WGS) entry which is preliminary data.</text>
</comment>
<dbReference type="Gene3D" id="3.40.50.2300">
    <property type="match status" value="2"/>
</dbReference>
<dbReference type="AlphaFoldDB" id="A0A0W8IFB7"/>